<dbReference type="Proteomes" id="UP001275084">
    <property type="component" value="Unassembled WGS sequence"/>
</dbReference>
<reference evidence="2" key="2">
    <citation type="submission" date="2023-06" db="EMBL/GenBank/DDBJ databases">
        <authorList>
            <consortium name="Lawrence Berkeley National Laboratory"/>
            <person name="Haridas S."/>
            <person name="Hensen N."/>
            <person name="Bonometti L."/>
            <person name="Westerberg I."/>
            <person name="Brannstrom I.O."/>
            <person name="Guillou S."/>
            <person name="Cros-Aarteil S."/>
            <person name="Calhoun S."/>
            <person name="Kuo A."/>
            <person name="Mondo S."/>
            <person name="Pangilinan J."/>
            <person name="Riley R."/>
            <person name="Labutti K."/>
            <person name="Andreopoulos B."/>
            <person name="Lipzen A."/>
            <person name="Chen C."/>
            <person name="Yanf M."/>
            <person name="Daum C."/>
            <person name="Ng V."/>
            <person name="Clum A."/>
            <person name="Steindorff A."/>
            <person name="Ohm R."/>
            <person name="Martin F."/>
            <person name="Silar P."/>
            <person name="Natvig D."/>
            <person name="Lalanne C."/>
            <person name="Gautier V."/>
            <person name="Ament-Velasquez S.L."/>
            <person name="Kruys A."/>
            <person name="Hutchinson M.I."/>
            <person name="Powell A.J."/>
            <person name="Barry K."/>
            <person name="Miller A.N."/>
            <person name="Grigoriev I.V."/>
            <person name="Debuchy R."/>
            <person name="Gladieux P."/>
            <person name="Thoren M.H."/>
            <person name="Johannesson H."/>
        </authorList>
    </citation>
    <scope>NUCLEOTIDE SEQUENCE</scope>
    <source>
        <strain evidence="2">CBS 955.72</strain>
    </source>
</reference>
<sequence>MATPAPPSEPPVTPGVCILTLSIPLYASVPAQHRPPAVYLPPNRPLEASKPDGTPTPAPLLRARPYNPMIDTLYLDGTTFEYLSNHLCRREDQSLLTEIRYLALSVKLTNQGTALPIALEYMPNLKVLSVVYPGPVGRWNIEEETPVPDDKSTPLRPLAETEVGTCVVTADYIFETHGGDQYINWAKSSAQHLEFMKENLVRYIDPRQFGDATRMHPLWNEYALRLKFELSSQTWDL</sequence>
<accession>A0AAJ0HB39</accession>
<feature type="region of interest" description="Disordered" evidence="1">
    <location>
        <begin position="40"/>
        <end position="62"/>
    </location>
</feature>
<evidence type="ECO:0000313" key="3">
    <source>
        <dbReference type="Proteomes" id="UP001275084"/>
    </source>
</evidence>
<comment type="caution">
    <text evidence="2">The sequence shown here is derived from an EMBL/GenBank/DDBJ whole genome shotgun (WGS) entry which is preliminary data.</text>
</comment>
<reference evidence="2" key="1">
    <citation type="journal article" date="2023" name="Mol. Phylogenet. Evol.">
        <title>Genome-scale phylogeny and comparative genomics of the fungal order Sordariales.</title>
        <authorList>
            <person name="Hensen N."/>
            <person name="Bonometti L."/>
            <person name="Westerberg I."/>
            <person name="Brannstrom I.O."/>
            <person name="Guillou S."/>
            <person name="Cros-Aarteil S."/>
            <person name="Calhoun S."/>
            <person name="Haridas S."/>
            <person name="Kuo A."/>
            <person name="Mondo S."/>
            <person name="Pangilinan J."/>
            <person name="Riley R."/>
            <person name="LaButti K."/>
            <person name="Andreopoulos B."/>
            <person name="Lipzen A."/>
            <person name="Chen C."/>
            <person name="Yan M."/>
            <person name="Daum C."/>
            <person name="Ng V."/>
            <person name="Clum A."/>
            <person name="Steindorff A."/>
            <person name="Ohm R.A."/>
            <person name="Martin F."/>
            <person name="Silar P."/>
            <person name="Natvig D.O."/>
            <person name="Lalanne C."/>
            <person name="Gautier V."/>
            <person name="Ament-Velasquez S.L."/>
            <person name="Kruys A."/>
            <person name="Hutchinson M.I."/>
            <person name="Powell A.J."/>
            <person name="Barry K."/>
            <person name="Miller A.N."/>
            <person name="Grigoriev I.V."/>
            <person name="Debuchy R."/>
            <person name="Gladieux P."/>
            <person name="Hiltunen Thoren M."/>
            <person name="Johannesson H."/>
        </authorList>
    </citation>
    <scope>NUCLEOTIDE SEQUENCE</scope>
    <source>
        <strain evidence="2">CBS 955.72</strain>
    </source>
</reference>
<dbReference type="AlphaFoldDB" id="A0AAJ0HB39"/>
<dbReference type="EMBL" id="JAUIQD010000006">
    <property type="protein sequence ID" value="KAK3345944.1"/>
    <property type="molecule type" value="Genomic_DNA"/>
</dbReference>
<protein>
    <submittedName>
        <fullName evidence="2">Uncharacterized protein</fullName>
    </submittedName>
</protein>
<organism evidence="2 3">
    <name type="scientific">Lasiosphaeria hispida</name>
    <dbReference type="NCBI Taxonomy" id="260671"/>
    <lineage>
        <taxon>Eukaryota</taxon>
        <taxon>Fungi</taxon>
        <taxon>Dikarya</taxon>
        <taxon>Ascomycota</taxon>
        <taxon>Pezizomycotina</taxon>
        <taxon>Sordariomycetes</taxon>
        <taxon>Sordariomycetidae</taxon>
        <taxon>Sordariales</taxon>
        <taxon>Lasiosphaeriaceae</taxon>
        <taxon>Lasiosphaeria</taxon>
    </lineage>
</organism>
<proteinExistence type="predicted"/>
<gene>
    <name evidence="2" type="ORF">B0T25DRAFT_266125</name>
</gene>
<evidence type="ECO:0000313" key="2">
    <source>
        <dbReference type="EMBL" id="KAK3345944.1"/>
    </source>
</evidence>
<keyword evidence="3" id="KW-1185">Reference proteome</keyword>
<evidence type="ECO:0000256" key="1">
    <source>
        <dbReference type="SAM" id="MobiDB-lite"/>
    </source>
</evidence>
<name>A0AAJ0HB39_9PEZI</name>